<keyword evidence="1" id="KW-0732">Signal</keyword>
<feature type="signal peptide" evidence="1">
    <location>
        <begin position="1"/>
        <end position="24"/>
    </location>
</feature>
<accession>A0A7X6I9V7</accession>
<gene>
    <name evidence="3" type="ORF">MNODULE_04795</name>
</gene>
<evidence type="ECO:0000259" key="2">
    <source>
        <dbReference type="Pfam" id="PF16747"/>
    </source>
</evidence>
<evidence type="ECO:0000313" key="4">
    <source>
        <dbReference type="Proteomes" id="UP000534783"/>
    </source>
</evidence>
<dbReference type="AlphaFoldDB" id="A0A7X6I9V7"/>
<keyword evidence="4" id="KW-1185">Reference proteome</keyword>
<feature type="domain" description="Surface-adhesin protein E-like" evidence="2">
    <location>
        <begin position="27"/>
        <end position="146"/>
    </location>
</feature>
<dbReference type="EMBL" id="VTOW01000001">
    <property type="protein sequence ID" value="NKE70061.1"/>
    <property type="molecule type" value="Genomic_DNA"/>
</dbReference>
<dbReference type="RefSeq" id="WP_168058329.1">
    <property type="nucleotide sequence ID" value="NZ_VTOW01000001.1"/>
</dbReference>
<sequence length="147" mass="16757">MKVISTGFLALFILLGAFRLNADAAEWTLFVEDQRFKHFYDKQSIFHSPQGLVRVAIKVDPKGKEGRDFLLNVRKQIGMNLEGYENYGFSLTVMEIDCVNDVKRILQSDDYTREGEQLDSVSPQNPKWAAIAPESVHGLYKKALCKK</sequence>
<dbReference type="InterPro" id="IPR031939">
    <property type="entry name" value="Adhesin_E-like"/>
</dbReference>
<evidence type="ECO:0000313" key="3">
    <source>
        <dbReference type="EMBL" id="NKE70061.1"/>
    </source>
</evidence>
<proteinExistence type="predicted"/>
<dbReference type="Proteomes" id="UP000534783">
    <property type="component" value="Unassembled WGS sequence"/>
</dbReference>
<protein>
    <recommendedName>
        <fullName evidence="2">Surface-adhesin protein E-like domain-containing protein</fullName>
    </recommendedName>
</protein>
<name>A0A7X6I9V7_9BACT</name>
<evidence type="ECO:0000256" key="1">
    <source>
        <dbReference type="SAM" id="SignalP"/>
    </source>
</evidence>
<feature type="chain" id="PRO_5031267702" description="Surface-adhesin protein E-like domain-containing protein" evidence="1">
    <location>
        <begin position="25"/>
        <end position="147"/>
    </location>
</feature>
<dbReference type="Pfam" id="PF16747">
    <property type="entry name" value="Adhesin_E"/>
    <property type="match status" value="1"/>
</dbReference>
<organism evidence="3 4">
    <name type="scientific">Candidatus Manganitrophus noduliformans</name>
    <dbReference type="NCBI Taxonomy" id="2606439"/>
    <lineage>
        <taxon>Bacteria</taxon>
        <taxon>Pseudomonadati</taxon>
        <taxon>Nitrospirota</taxon>
        <taxon>Nitrospiria</taxon>
        <taxon>Candidatus Troglogloeales</taxon>
        <taxon>Candidatus Manganitrophaceae</taxon>
        <taxon>Candidatus Manganitrophus</taxon>
    </lineage>
</organism>
<reference evidence="3 4" key="1">
    <citation type="journal article" date="2020" name="Nature">
        <title>Bacterial chemolithoautotrophy via manganese oxidation.</title>
        <authorList>
            <person name="Yu H."/>
            <person name="Leadbetter J.R."/>
        </authorList>
    </citation>
    <scope>NUCLEOTIDE SEQUENCE [LARGE SCALE GENOMIC DNA]</scope>
    <source>
        <strain evidence="3 4">Mn-1</strain>
    </source>
</reference>
<comment type="caution">
    <text evidence="3">The sequence shown here is derived from an EMBL/GenBank/DDBJ whole genome shotgun (WGS) entry which is preliminary data.</text>
</comment>